<keyword evidence="3" id="KW-0812">Transmembrane</keyword>
<comment type="similarity">
    <text evidence="2">Belongs to the CDP-alcohol phosphatidyltransferase class-I family.</text>
</comment>
<dbReference type="InterPro" id="IPR048254">
    <property type="entry name" value="CDP_ALCOHOL_P_TRANSF_CS"/>
</dbReference>
<keyword evidence="3" id="KW-1133">Transmembrane helix</keyword>
<feature type="transmembrane region" description="Helical" evidence="3">
    <location>
        <begin position="158"/>
        <end position="174"/>
    </location>
</feature>
<accession>A0ABU5I1Y7</accession>
<protein>
    <submittedName>
        <fullName evidence="4">CDP-alcohol phosphatidyltransferase family protein</fullName>
    </submittedName>
</protein>
<feature type="transmembrane region" description="Helical" evidence="3">
    <location>
        <begin position="86"/>
        <end position="108"/>
    </location>
</feature>
<dbReference type="Gene3D" id="1.20.120.1760">
    <property type="match status" value="1"/>
</dbReference>
<reference evidence="4 5" key="1">
    <citation type="submission" date="2023-12" db="EMBL/GenBank/DDBJ databases">
        <title>Description of Novel Strain Fulvimarina sp. 2208YS6-2-32 isolated from Uroteuthis (Photololigo) edulis.</title>
        <authorList>
            <person name="Park J.-S."/>
        </authorList>
    </citation>
    <scope>NUCLEOTIDE SEQUENCE [LARGE SCALE GENOMIC DNA]</scope>
    <source>
        <strain evidence="4 5">2208YS6-2-32</strain>
    </source>
</reference>
<feature type="transmembrane region" description="Helical" evidence="3">
    <location>
        <begin position="27"/>
        <end position="51"/>
    </location>
</feature>
<dbReference type="InterPro" id="IPR043130">
    <property type="entry name" value="CDP-OH_PTrfase_TM_dom"/>
</dbReference>
<dbReference type="EMBL" id="JAXLPB010000002">
    <property type="protein sequence ID" value="MDY8109381.1"/>
    <property type="molecule type" value="Genomic_DNA"/>
</dbReference>
<dbReference type="PROSITE" id="PS00379">
    <property type="entry name" value="CDP_ALCOHOL_P_TRANSF"/>
    <property type="match status" value="1"/>
</dbReference>
<dbReference type="InterPro" id="IPR000462">
    <property type="entry name" value="CDP-OH_P_trans"/>
</dbReference>
<keyword evidence="1 2" id="KW-0808">Transferase</keyword>
<name>A0ABU5I1Y7_9HYPH</name>
<keyword evidence="5" id="KW-1185">Reference proteome</keyword>
<dbReference type="Pfam" id="PF01066">
    <property type="entry name" value="CDP-OH_P_transf"/>
    <property type="match status" value="1"/>
</dbReference>
<keyword evidence="3" id="KW-0472">Membrane</keyword>
<evidence type="ECO:0000313" key="4">
    <source>
        <dbReference type="EMBL" id="MDY8109381.1"/>
    </source>
</evidence>
<evidence type="ECO:0000313" key="5">
    <source>
        <dbReference type="Proteomes" id="UP001294412"/>
    </source>
</evidence>
<evidence type="ECO:0000256" key="1">
    <source>
        <dbReference type="ARBA" id="ARBA00022679"/>
    </source>
</evidence>
<gene>
    <name evidence="4" type="ORF">U0C82_09535</name>
</gene>
<evidence type="ECO:0000256" key="2">
    <source>
        <dbReference type="RuleBase" id="RU003750"/>
    </source>
</evidence>
<dbReference type="RefSeq" id="WP_322186819.1">
    <property type="nucleotide sequence ID" value="NZ_JAXLPB010000002.1"/>
</dbReference>
<organism evidence="4 5">
    <name type="scientific">Fulvimarina uroteuthidis</name>
    <dbReference type="NCBI Taxonomy" id="3098149"/>
    <lineage>
        <taxon>Bacteria</taxon>
        <taxon>Pseudomonadati</taxon>
        <taxon>Pseudomonadota</taxon>
        <taxon>Alphaproteobacteria</taxon>
        <taxon>Hyphomicrobiales</taxon>
        <taxon>Aurantimonadaceae</taxon>
        <taxon>Fulvimarina</taxon>
    </lineage>
</organism>
<feature type="transmembrane region" description="Helical" evidence="3">
    <location>
        <begin position="120"/>
        <end position="138"/>
    </location>
</feature>
<feature type="transmembrane region" description="Helical" evidence="3">
    <location>
        <begin position="238"/>
        <end position="256"/>
    </location>
</feature>
<feature type="transmembrane region" description="Helical" evidence="3">
    <location>
        <begin position="57"/>
        <end position="74"/>
    </location>
</feature>
<evidence type="ECO:0000256" key="3">
    <source>
        <dbReference type="SAM" id="Phobius"/>
    </source>
</evidence>
<dbReference type="Proteomes" id="UP001294412">
    <property type="component" value="Unassembled WGS sequence"/>
</dbReference>
<comment type="caution">
    <text evidence="4">The sequence shown here is derived from an EMBL/GenBank/DDBJ whole genome shotgun (WGS) entry which is preliminary data.</text>
</comment>
<proteinExistence type="inferred from homology"/>
<sequence>MSETGLEGPAISARFERGRLRVGIRPLFLEALGVFTVIALILGIAAPTAALQVGSDWRFIAVALFVYLGMSALATSGLRVHPHKRFGAANMITSFRAGLTALVAASLIEAEQLGVGGDEAFTWALTGIVLLSLALDGVDGYAARKTGTSSDFGARFDMEVDAFLVLTLSCLAFASGKAEIFVILLGAMRYLYLALHALLPKLPGDLAPSYVRKAICVFQVAALCLIMTPVVMPPLSNWIALLALVLLLGSFGHDLYRQVSRYGQRKADPR</sequence>